<dbReference type="InterPro" id="IPR007770">
    <property type="entry name" value="DMP"/>
</dbReference>
<feature type="transmembrane region" description="Helical" evidence="7">
    <location>
        <begin position="107"/>
        <end position="131"/>
    </location>
</feature>
<name>A0A8J4FWK2_9CHLO</name>
<dbReference type="PANTHER" id="PTHR31621">
    <property type="entry name" value="PROTEIN DMP3"/>
    <property type="match status" value="1"/>
</dbReference>
<dbReference type="OrthoDB" id="525686at2759"/>
<dbReference type="PANTHER" id="PTHR31621:SF37">
    <property type="entry name" value="OS01G0882400 PROTEIN"/>
    <property type="match status" value="1"/>
</dbReference>
<feature type="transmembrane region" description="Helical" evidence="7">
    <location>
        <begin position="39"/>
        <end position="57"/>
    </location>
</feature>
<feature type="region of interest" description="Disordered" evidence="6">
    <location>
        <begin position="180"/>
        <end position="310"/>
    </location>
</feature>
<feature type="compositionally biased region" description="Gly residues" evidence="6">
    <location>
        <begin position="216"/>
        <end position="228"/>
    </location>
</feature>
<evidence type="ECO:0000256" key="1">
    <source>
        <dbReference type="ARBA" id="ARBA00004141"/>
    </source>
</evidence>
<protein>
    <submittedName>
        <fullName evidence="8">Uncharacterized protein</fullName>
    </submittedName>
</protein>
<accession>A0A8J4FWK2</accession>
<evidence type="ECO:0000256" key="6">
    <source>
        <dbReference type="SAM" id="MobiDB-lite"/>
    </source>
</evidence>
<evidence type="ECO:0000256" key="7">
    <source>
        <dbReference type="SAM" id="Phobius"/>
    </source>
</evidence>
<dbReference type="Pfam" id="PF05078">
    <property type="entry name" value="DUF679"/>
    <property type="match status" value="1"/>
</dbReference>
<evidence type="ECO:0000313" key="8">
    <source>
        <dbReference type="EMBL" id="GIL92074.1"/>
    </source>
</evidence>
<evidence type="ECO:0000256" key="4">
    <source>
        <dbReference type="ARBA" id="ARBA00022989"/>
    </source>
</evidence>
<feature type="compositionally biased region" description="Polar residues" evidence="6">
    <location>
        <begin position="265"/>
        <end position="278"/>
    </location>
</feature>
<comment type="subcellular location">
    <subcellularLocation>
        <location evidence="1">Membrane</location>
        <topology evidence="1">Multi-pass membrane protein</topology>
    </subcellularLocation>
</comment>
<dbReference type="EMBL" id="BNCP01000072">
    <property type="protein sequence ID" value="GIL92074.1"/>
    <property type="molecule type" value="Genomic_DNA"/>
</dbReference>
<keyword evidence="4 7" id="KW-1133">Transmembrane helix</keyword>
<dbReference type="Proteomes" id="UP000747110">
    <property type="component" value="Unassembled WGS sequence"/>
</dbReference>
<reference evidence="8" key="1">
    <citation type="journal article" date="2021" name="Proc. Natl. Acad. Sci. U.S.A.">
        <title>Three genomes in the algal genus Volvox reveal the fate of a haploid sex-determining region after a transition to homothallism.</title>
        <authorList>
            <person name="Yamamoto K."/>
            <person name="Hamaji T."/>
            <person name="Kawai-Toyooka H."/>
            <person name="Matsuzaki R."/>
            <person name="Takahashi F."/>
            <person name="Nishimura Y."/>
            <person name="Kawachi M."/>
            <person name="Noguchi H."/>
            <person name="Minakuchi Y."/>
            <person name="Umen J.G."/>
            <person name="Toyoda A."/>
            <person name="Nozaki H."/>
        </authorList>
    </citation>
    <scope>NUCLEOTIDE SEQUENCE</scope>
    <source>
        <strain evidence="8">NIES-3786</strain>
    </source>
</reference>
<feature type="transmembrane region" description="Helical" evidence="7">
    <location>
        <begin position="6"/>
        <end position="27"/>
    </location>
</feature>
<comment type="caution">
    <text evidence="8">The sequence shown here is derived from an EMBL/GenBank/DDBJ whole genome shotgun (WGS) entry which is preliminary data.</text>
</comment>
<dbReference type="GO" id="GO:0005737">
    <property type="term" value="C:cytoplasm"/>
    <property type="evidence" value="ECO:0007669"/>
    <property type="project" value="UniProtKB-ARBA"/>
</dbReference>
<feature type="transmembrane region" description="Helical" evidence="7">
    <location>
        <begin position="143"/>
        <end position="163"/>
    </location>
</feature>
<keyword evidence="3 7" id="KW-0812">Transmembrane</keyword>
<keyword evidence="9" id="KW-1185">Reference proteome</keyword>
<sequence>MDAITRVSYYFPTHTLTIFQILANLVINDSSYCHSQERSLVIAMLVLFAVVCFFVSFSDTYTALDGQKFWVLIMPIYGPLCFSLPTDEDKDRVYEHYYAKGRDFVHAIVSTAAFVVIMLFTNPVCMCIFPSGKQDGTSQFDAAIVRTVPVVVALITGMIMMCLGPPRQMIGFQNVPESVPPGDRPMATNPVYAGSQGDYPPPIPEGEEDFESGPGLARGGGGGGGGGPMMKSVSQDGPGGLTSSKSLSRSVGGADGGLGQPRDSYISSQYRLSMNPGRQSHRAMGPSPSPKSGDYGTSDGGYSSGGFRQE</sequence>
<evidence type="ECO:0000256" key="2">
    <source>
        <dbReference type="ARBA" id="ARBA00008707"/>
    </source>
</evidence>
<dbReference type="GO" id="GO:0010256">
    <property type="term" value="P:endomembrane system organization"/>
    <property type="evidence" value="ECO:0007669"/>
    <property type="project" value="TreeGrafter"/>
</dbReference>
<dbReference type="GO" id="GO:0016020">
    <property type="term" value="C:membrane"/>
    <property type="evidence" value="ECO:0007669"/>
    <property type="project" value="UniProtKB-SubCell"/>
</dbReference>
<evidence type="ECO:0000256" key="3">
    <source>
        <dbReference type="ARBA" id="ARBA00022692"/>
    </source>
</evidence>
<keyword evidence="5 7" id="KW-0472">Membrane</keyword>
<proteinExistence type="inferred from homology"/>
<evidence type="ECO:0000313" key="9">
    <source>
        <dbReference type="Proteomes" id="UP000747110"/>
    </source>
</evidence>
<comment type="similarity">
    <text evidence="2">Belongs to the plant DMP1 protein family.</text>
</comment>
<dbReference type="AlphaFoldDB" id="A0A8J4FWK2"/>
<gene>
    <name evidence="8" type="ORF">Vretifemale_19560</name>
</gene>
<organism evidence="8 9">
    <name type="scientific">Volvox reticuliferus</name>
    <dbReference type="NCBI Taxonomy" id="1737510"/>
    <lineage>
        <taxon>Eukaryota</taxon>
        <taxon>Viridiplantae</taxon>
        <taxon>Chlorophyta</taxon>
        <taxon>core chlorophytes</taxon>
        <taxon>Chlorophyceae</taxon>
        <taxon>CS clade</taxon>
        <taxon>Chlamydomonadales</taxon>
        <taxon>Volvocaceae</taxon>
        <taxon>Volvox</taxon>
    </lineage>
</organism>
<evidence type="ECO:0000256" key="5">
    <source>
        <dbReference type="ARBA" id="ARBA00023136"/>
    </source>
</evidence>